<evidence type="ECO:0000259" key="2">
    <source>
        <dbReference type="SMART" id="SM01008"/>
    </source>
</evidence>
<dbReference type="SUPFAM" id="SSF56003">
    <property type="entry name" value="Molybdenum cofactor-binding domain"/>
    <property type="match status" value="1"/>
</dbReference>
<dbReference type="Pfam" id="PF02738">
    <property type="entry name" value="MoCoBD_1"/>
    <property type="match status" value="1"/>
</dbReference>
<dbReference type="AlphaFoldDB" id="A0A939T5B4"/>
<gene>
    <name evidence="3" type="ORF">J4573_25220</name>
</gene>
<dbReference type="InterPro" id="IPR037165">
    <property type="entry name" value="AldOxase/xan_DH_Mopterin-bd_sf"/>
</dbReference>
<dbReference type="Pfam" id="PF20256">
    <property type="entry name" value="MoCoBD_2"/>
    <property type="match status" value="1"/>
</dbReference>
<dbReference type="SUPFAM" id="SSF54665">
    <property type="entry name" value="CO dehydrogenase molybdoprotein N-domain-like"/>
    <property type="match status" value="1"/>
</dbReference>
<sequence length="786" mass="83090">MAPVRTPAGTPVRTPGDVKAPGIGGVGDSPLRPDGTLKVKGEFAYSSDLWIDGMLWGATLRSPHPRATILSIDIGPALAMPGVHAVLTHEDVPGRKHFGVDMTWDQPVLAIGEVRHQGEPIALVAADHPEIARRAVEKIAIEWEVLAPITDARAVIADPEGLKVQDRGGITRYQPVRVGDVGKAKAEAPVVVSGEYQVGIQDQAFLGPESGLAMPGEDGGLDIYVSTQWMHNDLKQLAPCLGLTEDKVRMTLAGVGGAFGGREDLSMQIHAGMLALHTGKPVKMSYNRYESFFGHVHRHPAEMRYEYGATEDGRILYAEVEIILDGGAYTSSTNNVVGNAASLGVGPYEIPNIKIDTYGVYTNNPPCGAMRGFGAVQACFAYESMMDKLAAACGISPVRARQINAVSQGSKLATGQVIEAPAPLAEMLGQLEAMPMPAPLEQLVAEGDIRNFPGGASQTTHGEGVVRGVGYGVGIKNICFSEGFDDFSTARVRLEVIGGEVTALVHTAAAEVGQGLVTLEAQIARTELGIERVTIHPADNQVGDAGSSSASRQSYMTGGAVKAACEAVRAQLLAMTERKLGRQWRSFGDLNVVGGKVVSRKEGVLASIEDILGEDVIEETREFHHRPTTGMDPVTGQATSHTQLALCVHRAVVDVDVDLGLVKVVEMAAVQDVGKILNRLSLEGQIHGGSAQGLGLAVMEEIVVKDGLVRNPSFTDYLIPTILDMPPMRMDILENPDPDAPYGLRGAGEPPTLSSTPAVVAAIRDATGSALTRVPVRPEHITGAAG</sequence>
<dbReference type="RefSeq" id="WP_208258300.1">
    <property type="nucleotide sequence ID" value="NZ_JAGEOJ010000010.1"/>
</dbReference>
<dbReference type="InterPro" id="IPR036856">
    <property type="entry name" value="Ald_Oxase/Xan_DH_a/b_sf"/>
</dbReference>
<accession>A0A939T5B4</accession>
<dbReference type="InterPro" id="IPR046867">
    <property type="entry name" value="AldOxase/xan_DH_MoCoBD2"/>
</dbReference>
<dbReference type="GO" id="GO:0005506">
    <property type="term" value="F:iron ion binding"/>
    <property type="evidence" value="ECO:0007669"/>
    <property type="project" value="InterPro"/>
</dbReference>
<evidence type="ECO:0000256" key="1">
    <source>
        <dbReference type="SAM" id="MobiDB-lite"/>
    </source>
</evidence>
<feature type="domain" description="Aldehyde oxidase/xanthine dehydrogenase a/b hammerhead" evidence="2">
    <location>
        <begin position="40"/>
        <end position="147"/>
    </location>
</feature>
<dbReference type="InterPro" id="IPR016208">
    <property type="entry name" value="Ald_Oxase/xanthine_DH-like"/>
</dbReference>
<dbReference type="Gene3D" id="3.90.1170.50">
    <property type="entry name" value="Aldehyde oxidase/xanthine dehydrogenase, a/b hammerhead"/>
    <property type="match status" value="1"/>
</dbReference>
<dbReference type="EMBL" id="JAGEOJ010000010">
    <property type="protein sequence ID" value="MBO2450428.1"/>
    <property type="molecule type" value="Genomic_DNA"/>
</dbReference>
<keyword evidence="4" id="KW-1185">Reference proteome</keyword>
<dbReference type="PANTHER" id="PTHR11908:SF157">
    <property type="entry name" value="XANTHINE DEHYDROGENASE SUBUNIT D-RELATED"/>
    <property type="match status" value="1"/>
</dbReference>
<organism evidence="3 4">
    <name type="scientific">Actinomadura barringtoniae</name>
    <dbReference type="NCBI Taxonomy" id="1427535"/>
    <lineage>
        <taxon>Bacteria</taxon>
        <taxon>Bacillati</taxon>
        <taxon>Actinomycetota</taxon>
        <taxon>Actinomycetes</taxon>
        <taxon>Streptosporangiales</taxon>
        <taxon>Thermomonosporaceae</taxon>
        <taxon>Actinomadura</taxon>
    </lineage>
</organism>
<dbReference type="InterPro" id="IPR008274">
    <property type="entry name" value="AldOxase/xan_DH_MoCoBD1"/>
</dbReference>
<dbReference type="Gene3D" id="3.30.365.10">
    <property type="entry name" value="Aldehyde oxidase/xanthine dehydrogenase, molybdopterin binding domain"/>
    <property type="match status" value="4"/>
</dbReference>
<comment type="caution">
    <text evidence="3">The sequence shown here is derived from an EMBL/GenBank/DDBJ whole genome shotgun (WGS) entry which is preliminary data.</text>
</comment>
<reference evidence="3" key="1">
    <citation type="submission" date="2021-03" db="EMBL/GenBank/DDBJ databases">
        <authorList>
            <person name="Kanchanasin P."/>
            <person name="Saeng-In P."/>
            <person name="Phongsopitanun W."/>
            <person name="Yuki M."/>
            <person name="Kudo T."/>
            <person name="Ohkuma M."/>
            <person name="Tanasupawat S."/>
        </authorList>
    </citation>
    <scope>NUCLEOTIDE SEQUENCE</scope>
    <source>
        <strain evidence="3">GKU 128</strain>
    </source>
</reference>
<dbReference type="Proteomes" id="UP000669179">
    <property type="component" value="Unassembled WGS sequence"/>
</dbReference>
<name>A0A939T5B4_9ACTN</name>
<evidence type="ECO:0000313" key="4">
    <source>
        <dbReference type="Proteomes" id="UP000669179"/>
    </source>
</evidence>
<dbReference type="InterPro" id="IPR000674">
    <property type="entry name" value="Ald_Oxase/Xan_DH_a/b"/>
</dbReference>
<feature type="region of interest" description="Disordered" evidence="1">
    <location>
        <begin position="1"/>
        <end position="32"/>
    </location>
</feature>
<evidence type="ECO:0000313" key="3">
    <source>
        <dbReference type="EMBL" id="MBO2450428.1"/>
    </source>
</evidence>
<proteinExistence type="predicted"/>
<dbReference type="PANTHER" id="PTHR11908">
    <property type="entry name" value="XANTHINE DEHYDROGENASE"/>
    <property type="match status" value="1"/>
</dbReference>
<dbReference type="GO" id="GO:0016491">
    <property type="term" value="F:oxidoreductase activity"/>
    <property type="evidence" value="ECO:0007669"/>
    <property type="project" value="InterPro"/>
</dbReference>
<protein>
    <submittedName>
        <fullName evidence="3">Molybdopterin-dependent oxidoreductase</fullName>
    </submittedName>
</protein>
<dbReference type="Pfam" id="PF01315">
    <property type="entry name" value="Ald_Xan_dh_C"/>
    <property type="match status" value="1"/>
</dbReference>
<dbReference type="SMART" id="SM01008">
    <property type="entry name" value="Ald_Xan_dh_C"/>
    <property type="match status" value="1"/>
</dbReference>